<evidence type="ECO:0000313" key="2">
    <source>
        <dbReference type="Proteomes" id="UP000821865"/>
    </source>
</evidence>
<keyword evidence="2" id="KW-1185">Reference proteome</keyword>
<sequence>MECETTDNLPNETTEASDWLTVRWKRQKAPGLEDHYIRSRHPPTNHLIFDAHRRSQNMITRFRDLKNLHLGGQDFAATAYVAAPADSARGVARGFPASGVSASASEEDLLNYLSARGRTILHARTLVKSSSALVTFSGHTVPFYITYAGAELRCTPYHHTTKVCGICLQVGHRTDVCLTPGAQICPTCSVANALPGHACPPKEGQRRQERQSSRDTESETSDTLIASETQGASQAPSRPDPEAMAVRRLELEKVRLQLECQRIAARAVER</sequence>
<dbReference type="EMBL" id="CM023480">
    <property type="protein sequence ID" value="KAH7970538.1"/>
    <property type="molecule type" value="Genomic_DNA"/>
</dbReference>
<name>A0ACB8DJ07_DERSI</name>
<reference evidence="1" key="1">
    <citation type="submission" date="2020-05" db="EMBL/GenBank/DDBJ databases">
        <title>Large-scale comparative analyses of tick genomes elucidate their genetic diversity and vector capacities.</title>
        <authorList>
            <person name="Jia N."/>
            <person name="Wang J."/>
            <person name="Shi W."/>
            <person name="Du L."/>
            <person name="Sun Y."/>
            <person name="Zhan W."/>
            <person name="Jiang J."/>
            <person name="Wang Q."/>
            <person name="Zhang B."/>
            <person name="Ji P."/>
            <person name="Sakyi L.B."/>
            <person name="Cui X."/>
            <person name="Yuan T."/>
            <person name="Jiang B."/>
            <person name="Yang W."/>
            <person name="Lam T.T.-Y."/>
            <person name="Chang Q."/>
            <person name="Ding S."/>
            <person name="Wang X."/>
            <person name="Zhu J."/>
            <person name="Ruan X."/>
            <person name="Zhao L."/>
            <person name="Wei J."/>
            <person name="Que T."/>
            <person name="Du C."/>
            <person name="Cheng J."/>
            <person name="Dai P."/>
            <person name="Han X."/>
            <person name="Huang E."/>
            <person name="Gao Y."/>
            <person name="Liu J."/>
            <person name="Shao H."/>
            <person name="Ye R."/>
            <person name="Li L."/>
            <person name="Wei W."/>
            <person name="Wang X."/>
            <person name="Wang C."/>
            <person name="Yang T."/>
            <person name="Huo Q."/>
            <person name="Li W."/>
            <person name="Guo W."/>
            <person name="Chen H."/>
            <person name="Zhou L."/>
            <person name="Ni X."/>
            <person name="Tian J."/>
            <person name="Zhou Y."/>
            <person name="Sheng Y."/>
            <person name="Liu T."/>
            <person name="Pan Y."/>
            <person name="Xia L."/>
            <person name="Li J."/>
            <person name="Zhao F."/>
            <person name="Cao W."/>
        </authorList>
    </citation>
    <scope>NUCLEOTIDE SEQUENCE</scope>
    <source>
        <strain evidence="1">Dsil-2018</strain>
    </source>
</reference>
<dbReference type="Proteomes" id="UP000821865">
    <property type="component" value="Chromosome 11"/>
</dbReference>
<evidence type="ECO:0000313" key="1">
    <source>
        <dbReference type="EMBL" id="KAH7970538.1"/>
    </source>
</evidence>
<accession>A0ACB8DJ07</accession>
<proteinExistence type="predicted"/>
<organism evidence="1 2">
    <name type="scientific">Dermacentor silvarum</name>
    <name type="common">Tick</name>
    <dbReference type="NCBI Taxonomy" id="543639"/>
    <lineage>
        <taxon>Eukaryota</taxon>
        <taxon>Metazoa</taxon>
        <taxon>Ecdysozoa</taxon>
        <taxon>Arthropoda</taxon>
        <taxon>Chelicerata</taxon>
        <taxon>Arachnida</taxon>
        <taxon>Acari</taxon>
        <taxon>Parasitiformes</taxon>
        <taxon>Ixodida</taxon>
        <taxon>Ixodoidea</taxon>
        <taxon>Ixodidae</taxon>
        <taxon>Rhipicephalinae</taxon>
        <taxon>Dermacentor</taxon>
    </lineage>
</organism>
<gene>
    <name evidence="1" type="ORF">HPB49_009938</name>
</gene>
<protein>
    <submittedName>
        <fullName evidence="1">Uncharacterized protein</fullName>
    </submittedName>
</protein>
<comment type="caution">
    <text evidence="1">The sequence shown here is derived from an EMBL/GenBank/DDBJ whole genome shotgun (WGS) entry which is preliminary data.</text>
</comment>